<reference evidence="2 3" key="1">
    <citation type="journal article" date="2008" name="Nature">
        <title>The Phaeodactylum genome reveals the evolutionary history of diatom genomes.</title>
        <authorList>
            <person name="Bowler C."/>
            <person name="Allen A.E."/>
            <person name="Badger J.H."/>
            <person name="Grimwood J."/>
            <person name="Jabbari K."/>
            <person name="Kuo A."/>
            <person name="Maheswari U."/>
            <person name="Martens C."/>
            <person name="Maumus F."/>
            <person name="Otillar R.P."/>
            <person name="Rayko E."/>
            <person name="Salamov A."/>
            <person name="Vandepoele K."/>
            <person name="Beszteri B."/>
            <person name="Gruber A."/>
            <person name="Heijde M."/>
            <person name="Katinka M."/>
            <person name="Mock T."/>
            <person name="Valentin K."/>
            <person name="Verret F."/>
            <person name="Berges J.A."/>
            <person name="Brownlee C."/>
            <person name="Cadoret J.P."/>
            <person name="Chiovitti A."/>
            <person name="Choi C.J."/>
            <person name="Coesel S."/>
            <person name="De Martino A."/>
            <person name="Detter J.C."/>
            <person name="Durkin C."/>
            <person name="Falciatore A."/>
            <person name="Fournet J."/>
            <person name="Haruta M."/>
            <person name="Huysman M.J."/>
            <person name="Jenkins B.D."/>
            <person name="Jiroutova K."/>
            <person name="Jorgensen R.E."/>
            <person name="Joubert Y."/>
            <person name="Kaplan A."/>
            <person name="Kroger N."/>
            <person name="Kroth P.G."/>
            <person name="La Roche J."/>
            <person name="Lindquist E."/>
            <person name="Lommer M."/>
            <person name="Martin-Jezequel V."/>
            <person name="Lopez P.J."/>
            <person name="Lucas S."/>
            <person name="Mangogna M."/>
            <person name="McGinnis K."/>
            <person name="Medlin L.K."/>
            <person name="Montsant A."/>
            <person name="Oudot-Le Secq M.P."/>
            <person name="Napoli C."/>
            <person name="Obornik M."/>
            <person name="Parker M.S."/>
            <person name="Petit J.L."/>
            <person name="Porcel B.M."/>
            <person name="Poulsen N."/>
            <person name="Robison M."/>
            <person name="Rychlewski L."/>
            <person name="Rynearson T.A."/>
            <person name="Schmutz J."/>
            <person name="Shapiro H."/>
            <person name="Siaut M."/>
            <person name="Stanley M."/>
            <person name="Sussman M.R."/>
            <person name="Taylor A.R."/>
            <person name="Vardi A."/>
            <person name="von Dassow P."/>
            <person name="Vyverman W."/>
            <person name="Willis A."/>
            <person name="Wyrwicz L.S."/>
            <person name="Rokhsar D.S."/>
            <person name="Weissenbach J."/>
            <person name="Armbrust E.V."/>
            <person name="Green B.R."/>
            <person name="Van de Peer Y."/>
            <person name="Grigoriev I.V."/>
        </authorList>
    </citation>
    <scope>NUCLEOTIDE SEQUENCE [LARGE SCALE GENOMIC DNA]</scope>
    <source>
        <strain evidence="2 3">CCAP 1055/1</strain>
    </source>
</reference>
<proteinExistence type="predicted"/>
<dbReference type="PaxDb" id="2850-Phatr48454"/>
<evidence type="ECO:0000259" key="1">
    <source>
        <dbReference type="Pfam" id="PF20710"/>
    </source>
</evidence>
<dbReference type="HOGENOM" id="CLU_1285498_0_0_1"/>
<dbReference type="InParanoid" id="B7G769"/>
<dbReference type="RefSeq" id="XP_002182979.1">
    <property type="nucleotide sequence ID" value="XM_002182943.1"/>
</dbReference>
<protein>
    <recommendedName>
        <fullName evidence="1">DUF6824 domain-containing protein</fullName>
    </recommendedName>
</protein>
<keyword evidence="3" id="KW-1185">Reference proteome</keyword>
<dbReference type="AlphaFoldDB" id="B7G769"/>
<evidence type="ECO:0000313" key="3">
    <source>
        <dbReference type="Proteomes" id="UP000000759"/>
    </source>
</evidence>
<name>B7G769_PHATC</name>
<dbReference type="Proteomes" id="UP000000759">
    <property type="component" value="Chromosome 17"/>
</dbReference>
<gene>
    <name evidence="2" type="ORF">PHATRDRAFT_48454</name>
</gene>
<organism evidence="2 3">
    <name type="scientific">Phaeodactylum tricornutum (strain CCAP 1055/1)</name>
    <dbReference type="NCBI Taxonomy" id="556484"/>
    <lineage>
        <taxon>Eukaryota</taxon>
        <taxon>Sar</taxon>
        <taxon>Stramenopiles</taxon>
        <taxon>Ochrophyta</taxon>
        <taxon>Bacillariophyta</taxon>
        <taxon>Bacillariophyceae</taxon>
        <taxon>Bacillariophycidae</taxon>
        <taxon>Naviculales</taxon>
        <taxon>Phaeodactylaceae</taxon>
        <taxon>Phaeodactylum</taxon>
    </lineage>
</organism>
<dbReference type="GeneID" id="7203687"/>
<sequence>MRFSVACKKLHSATTATHFFASKAGQSLLCVSAAFDDPARYQTIPDRPTRVDKMQATHVTKSELEERNGTTPGPCDVLLGRGRRVQAHAGNQAFRKILEGHMLQHRSSPRKDRVALLLEILTAVKLNGGRFLQRNGNAGQWVEVDNSIAHKKVGQALRYRQKQATLAQSLLTDTKGRTETSSAPLLSDEEILQAIGEDLSALNVCSLPSMIEIDGLHGINWTPTDRAPGFFSGDDIQNAEAFPSGLLYQDDESVFDTESLEEIGKDWE</sequence>
<feature type="domain" description="DUF6824" evidence="1">
    <location>
        <begin position="76"/>
        <end position="158"/>
    </location>
</feature>
<dbReference type="KEGG" id="pti:PHATRDRAFT_48454"/>
<evidence type="ECO:0000313" key="2">
    <source>
        <dbReference type="EMBL" id="EEC45715.1"/>
    </source>
</evidence>
<dbReference type="EMBL" id="CM000619">
    <property type="protein sequence ID" value="EEC45715.1"/>
    <property type="molecule type" value="Genomic_DNA"/>
</dbReference>
<reference evidence="3" key="2">
    <citation type="submission" date="2008-08" db="EMBL/GenBank/DDBJ databases">
        <authorList>
            <consortium name="Diatom Consortium"/>
            <person name="Grigoriev I."/>
            <person name="Grimwood J."/>
            <person name="Kuo A."/>
            <person name="Otillar R.P."/>
            <person name="Salamov A."/>
            <person name="Detter J.C."/>
            <person name="Lindquist E."/>
            <person name="Shapiro H."/>
            <person name="Lucas S."/>
            <person name="Glavina del Rio T."/>
            <person name="Pitluck S."/>
            <person name="Rokhsar D."/>
            <person name="Bowler C."/>
        </authorList>
    </citation>
    <scope>GENOME REANNOTATION</scope>
    <source>
        <strain evidence="3">CCAP 1055/1</strain>
    </source>
</reference>
<dbReference type="OrthoDB" id="52329at2759"/>
<dbReference type="InterPro" id="IPR049227">
    <property type="entry name" value="DUF6824"/>
</dbReference>
<dbReference type="Pfam" id="PF20710">
    <property type="entry name" value="DUF6824"/>
    <property type="match status" value="1"/>
</dbReference>
<accession>B7G769</accession>